<gene>
    <name evidence="2" type="ORF">RJ639_023159</name>
    <name evidence="3" type="ORF">RJ639_040047</name>
</gene>
<sequence>MVQVTHQVLGGLVHIGLGNPVENICCQVILDLLELEAAVCLCTAISLKLLDLNIFIPLALQVLVTCGLTPLPGGGRASFARDMLVENLFWTVGGNFVPQFQCTRRITMKSLNCLPMPLRDGNFIWEFSAVDQLLDYIQICFLCLLNSINETAYDVLKEQSS</sequence>
<dbReference type="InterPro" id="IPR036312">
    <property type="entry name" value="Bifun_inhib/LTP/seed_sf"/>
</dbReference>
<dbReference type="PANTHER" id="PTHR31731">
    <property type="match status" value="1"/>
</dbReference>
<reference evidence="3" key="1">
    <citation type="submission" date="2022-12" db="EMBL/GenBank/DDBJ databases">
        <title>Draft genome assemblies for two species of Escallonia (Escalloniales).</title>
        <authorList>
            <person name="Chanderbali A."/>
            <person name="Dervinis C."/>
            <person name="Anghel I."/>
            <person name="Soltis D."/>
            <person name="Soltis P."/>
            <person name="Zapata F."/>
        </authorList>
    </citation>
    <scope>NUCLEOTIDE SEQUENCE</scope>
    <source>
        <strain evidence="3">UCBG64.0493</strain>
        <tissue evidence="3">Leaf</tissue>
    </source>
</reference>
<evidence type="ECO:0000313" key="3">
    <source>
        <dbReference type="EMBL" id="KAK3028478.1"/>
    </source>
</evidence>
<organism evidence="3 4">
    <name type="scientific">Escallonia herrerae</name>
    <dbReference type="NCBI Taxonomy" id="1293975"/>
    <lineage>
        <taxon>Eukaryota</taxon>
        <taxon>Viridiplantae</taxon>
        <taxon>Streptophyta</taxon>
        <taxon>Embryophyta</taxon>
        <taxon>Tracheophyta</taxon>
        <taxon>Spermatophyta</taxon>
        <taxon>Magnoliopsida</taxon>
        <taxon>eudicotyledons</taxon>
        <taxon>Gunneridae</taxon>
        <taxon>Pentapetalae</taxon>
        <taxon>asterids</taxon>
        <taxon>campanulids</taxon>
        <taxon>Escalloniales</taxon>
        <taxon>Escalloniaceae</taxon>
        <taxon>Escallonia</taxon>
    </lineage>
</organism>
<evidence type="ECO:0000259" key="1">
    <source>
        <dbReference type="Pfam" id="PF14547"/>
    </source>
</evidence>
<dbReference type="AlphaFoldDB" id="A0AA88WP22"/>
<dbReference type="InterPro" id="IPR027923">
    <property type="entry name" value="Hydrophob_seed_dom"/>
</dbReference>
<keyword evidence="4" id="KW-1185">Reference proteome</keyword>
<dbReference type="InterPro" id="IPR051636">
    <property type="entry name" value="Plant_LTP/defense-related"/>
</dbReference>
<dbReference type="EMBL" id="JAVXUP010000417">
    <property type="protein sequence ID" value="KAK3028478.1"/>
    <property type="molecule type" value="Genomic_DNA"/>
</dbReference>
<evidence type="ECO:0000313" key="4">
    <source>
        <dbReference type="Proteomes" id="UP001188597"/>
    </source>
</evidence>
<feature type="domain" description="Hydrophobic seed protein" evidence="1">
    <location>
        <begin position="4"/>
        <end position="73"/>
    </location>
</feature>
<comment type="caution">
    <text evidence="3">The sequence shown here is derived from an EMBL/GenBank/DDBJ whole genome shotgun (WGS) entry which is preliminary data.</text>
</comment>
<dbReference type="EMBL" id="JAVXUP010003392">
    <property type="protein sequence ID" value="KAK2999106.1"/>
    <property type="molecule type" value="Genomic_DNA"/>
</dbReference>
<dbReference type="Pfam" id="PF14547">
    <property type="entry name" value="Hydrophob_seed"/>
    <property type="match status" value="1"/>
</dbReference>
<dbReference type="InterPro" id="IPR008949">
    <property type="entry name" value="Isoprenoid_synthase_dom_sf"/>
</dbReference>
<protein>
    <recommendedName>
        <fullName evidence="1">Hydrophobic seed protein domain-containing protein</fullName>
    </recommendedName>
</protein>
<dbReference type="Proteomes" id="UP001188597">
    <property type="component" value="Unassembled WGS sequence"/>
</dbReference>
<name>A0AA88WP22_9ASTE</name>
<dbReference type="Gene3D" id="1.10.600.10">
    <property type="entry name" value="Farnesyl Diphosphate Synthase"/>
    <property type="match status" value="1"/>
</dbReference>
<dbReference type="Gene3D" id="1.10.110.10">
    <property type="entry name" value="Plant lipid-transfer and hydrophobic proteins"/>
    <property type="match status" value="1"/>
</dbReference>
<dbReference type="SUPFAM" id="SSF48576">
    <property type="entry name" value="Terpenoid synthases"/>
    <property type="match status" value="1"/>
</dbReference>
<proteinExistence type="predicted"/>
<dbReference type="SUPFAM" id="SSF47699">
    <property type="entry name" value="Bifunctional inhibitor/lipid-transfer protein/seed storage 2S albumin"/>
    <property type="match status" value="1"/>
</dbReference>
<evidence type="ECO:0000313" key="2">
    <source>
        <dbReference type="EMBL" id="KAK2999106.1"/>
    </source>
</evidence>
<accession>A0AA88WP22</accession>